<proteinExistence type="predicted"/>
<keyword evidence="4" id="KW-0560">Oxidoreductase</keyword>
<evidence type="ECO:0000256" key="4">
    <source>
        <dbReference type="ARBA" id="ARBA00023002"/>
    </source>
</evidence>
<dbReference type="Pfam" id="PF07992">
    <property type="entry name" value="Pyr_redox_2"/>
    <property type="match status" value="1"/>
</dbReference>
<keyword evidence="2" id="KW-0285">Flavoprotein</keyword>
<evidence type="ECO:0000256" key="2">
    <source>
        <dbReference type="ARBA" id="ARBA00022630"/>
    </source>
</evidence>
<evidence type="ECO:0000313" key="7">
    <source>
        <dbReference type="EMBL" id="WIA13328.1"/>
    </source>
</evidence>
<dbReference type="InterPro" id="IPR023753">
    <property type="entry name" value="FAD/NAD-binding_dom"/>
</dbReference>
<name>A0ABY8TY71_TETOB</name>
<feature type="compositionally biased region" description="Polar residues" evidence="5">
    <location>
        <begin position="64"/>
        <end position="83"/>
    </location>
</feature>
<dbReference type="Proteomes" id="UP001244341">
    <property type="component" value="Chromosome 4b"/>
</dbReference>
<protein>
    <recommendedName>
        <fullName evidence="6">FAD/NAD(P)-binding domain-containing protein</fullName>
    </recommendedName>
</protein>
<evidence type="ECO:0000256" key="3">
    <source>
        <dbReference type="ARBA" id="ARBA00022827"/>
    </source>
</evidence>
<comment type="cofactor">
    <cofactor evidence="1">
        <name>FAD</name>
        <dbReference type="ChEBI" id="CHEBI:57692"/>
    </cofactor>
</comment>
<dbReference type="Gene3D" id="3.50.50.100">
    <property type="match status" value="2"/>
</dbReference>
<reference evidence="7 8" key="1">
    <citation type="submission" date="2023-05" db="EMBL/GenBank/DDBJ databases">
        <title>A 100% complete, gapless, phased diploid assembly of the Scenedesmus obliquus UTEX 3031 genome.</title>
        <authorList>
            <person name="Biondi T.C."/>
            <person name="Hanschen E.R."/>
            <person name="Kwon T."/>
            <person name="Eng W."/>
            <person name="Kruse C.P.S."/>
            <person name="Koehler S.I."/>
            <person name="Kunde Y."/>
            <person name="Gleasner C.D."/>
            <person name="You Mak K.T."/>
            <person name="Polle J."/>
            <person name="Hovde B.T."/>
            <person name="Starkenburg S.R."/>
        </authorList>
    </citation>
    <scope>NUCLEOTIDE SEQUENCE [LARGE SCALE GENOMIC DNA]</scope>
    <source>
        <strain evidence="7 8">DOE0152z</strain>
    </source>
</reference>
<sequence length="525" mass="54046">MSGTSFGVRALRAAVISHSRAPAACGAAGTTVEGAARRCSAGAGCMLHRRRALHTSAAAGNGDATGTSTAPLNTSAASSSTVMDSGDGRPRVCILGGGFGGLYTAIKLELLMWPRGKKPKVTLIDQGERFIFKPLLYELINGTAQAWEVAPPFVQLLAPYPIQFVQDKVLEVQPEQLLADGGSATGGSITLASGGSIQYDWLVVSLGAAADPRGVPGVREHARPFVSLEDAEFVAQQLAAYEARAALGQPPATVAVVGAGYAGVELAAVVGERLRGKARVVLLTPGAEILEAAPAGQREAAVQALQSLGVDIMTGWKPFPVDGRGQLQTDPTLRVLRHSRVFALGDVSKGQPGNDGSSAAAAGGQGAVYPATAQVAFQQADYAAWNIWSAINGRALLQFRYQHLGDMMSLGATNAAVALPFQLPSELTASITASPLGPLLSLAGVKFGSGQQQQSAAAAGSGDGVTLEGPLAQLLRRAAYLYRQPTNEQRINVAASWMQQAADAAARLAAEASASSSSSSADARR</sequence>
<dbReference type="SUPFAM" id="SSF51905">
    <property type="entry name" value="FAD/NAD(P)-binding domain"/>
    <property type="match status" value="2"/>
</dbReference>
<dbReference type="PANTHER" id="PTHR42913:SF4">
    <property type="entry name" value="ALTERNATIVE NAD(P)H-UBIQUINONE OXIDOREDUCTASE C1, CHLOROPLASTIC_MITOCHONDRIAL"/>
    <property type="match status" value="1"/>
</dbReference>
<dbReference type="InterPro" id="IPR036188">
    <property type="entry name" value="FAD/NAD-bd_sf"/>
</dbReference>
<organism evidence="7 8">
    <name type="scientific">Tetradesmus obliquus</name>
    <name type="common">Green alga</name>
    <name type="synonym">Acutodesmus obliquus</name>
    <dbReference type="NCBI Taxonomy" id="3088"/>
    <lineage>
        <taxon>Eukaryota</taxon>
        <taxon>Viridiplantae</taxon>
        <taxon>Chlorophyta</taxon>
        <taxon>core chlorophytes</taxon>
        <taxon>Chlorophyceae</taxon>
        <taxon>CS clade</taxon>
        <taxon>Sphaeropleales</taxon>
        <taxon>Scenedesmaceae</taxon>
        <taxon>Tetradesmus</taxon>
    </lineage>
</organism>
<keyword evidence="8" id="KW-1185">Reference proteome</keyword>
<keyword evidence="3" id="KW-0274">FAD</keyword>
<gene>
    <name evidence="7" type="ORF">OEZ85_006911</name>
</gene>
<dbReference type="InterPro" id="IPR051169">
    <property type="entry name" value="NADH-Q_oxidoreductase"/>
</dbReference>
<evidence type="ECO:0000256" key="1">
    <source>
        <dbReference type="ARBA" id="ARBA00001974"/>
    </source>
</evidence>
<evidence type="ECO:0000313" key="8">
    <source>
        <dbReference type="Proteomes" id="UP001244341"/>
    </source>
</evidence>
<feature type="region of interest" description="Disordered" evidence="5">
    <location>
        <begin position="57"/>
        <end position="85"/>
    </location>
</feature>
<dbReference type="EMBL" id="CP126211">
    <property type="protein sequence ID" value="WIA13328.1"/>
    <property type="molecule type" value="Genomic_DNA"/>
</dbReference>
<dbReference type="PRINTS" id="PR00368">
    <property type="entry name" value="FADPNR"/>
</dbReference>
<evidence type="ECO:0000259" key="6">
    <source>
        <dbReference type="Pfam" id="PF07992"/>
    </source>
</evidence>
<dbReference type="PANTHER" id="PTHR42913">
    <property type="entry name" value="APOPTOSIS-INDUCING FACTOR 1"/>
    <property type="match status" value="1"/>
</dbReference>
<accession>A0ABY8TY71</accession>
<evidence type="ECO:0000256" key="5">
    <source>
        <dbReference type="SAM" id="MobiDB-lite"/>
    </source>
</evidence>
<feature type="domain" description="FAD/NAD(P)-binding" evidence="6">
    <location>
        <begin position="91"/>
        <end position="315"/>
    </location>
</feature>